<dbReference type="AlphaFoldDB" id="A0A1I6AFT1"/>
<evidence type="ECO:0000259" key="3">
    <source>
        <dbReference type="Pfam" id="PF00326"/>
    </source>
</evidence>
<dbReference type="SUPFAM" id="SSF82171">
    <property type="entry name" value="DPP6 N-terminal domain-like"/>
    <property type="match status" value="1"/>
</dbReference>
<protein>
    <submittedName>
        <fullName evidence="4">Dipeptidyl aminopeptidase/acylaminoacyl peptidase</fullName>
    </submittedName>
</protein>
<dbReference type="InterPro" id="IPR011042">
    <property type="entry name" value="6-blade_b-propeller_TolB-like"/>
</dbReference>
<keyword evidence="4" id="KW-0031">Aminopeptidase</keyword>
<accession>A0A1I6AFT1</accession>
<organism evidence="4 5">
    <name type="scientific">Amycolatopsis arida</name>
    <dbReference type="NCBI Taxonomy" id="587909"/>
    <lineage>
        <taxon>Bacteria</taxon>
        <taxon>Bacillati</taxon>
        <taxon>Actinomycetota</taxon>
        <taxon>Actinomycetes</taxon>
        <taxon>Pseudonocardiales</taxon>
        <taxon>Pseudonocardiaceae</taxon>
        <taxon>Amycolatopsis</taxon>
    </lineage>
</organism>
<evidence type="ECO:0000256" key="1">
    <source>
        <dbReference type="ARBA" id="ARBA00022801"/>
    </source>
</evidence>
<dbReference type="OrthoDB" id="262125at2"/>
<evidence type="ECO:0000313" key="4">
    <source>
        <dbReference type="EMBL" id="SFQ67584.1"/>
    </source>
</evidence>
<dbReference type="InterPro" id="IPR011659">
    <property type="entry name" value="WD40"/>
</dbReference>
<feature type="domain" description="Peptidase S9 prolyl oligopeptidase catalytic" evidence="3">
    <location>
        <begin position="453"/>
        <end position="661"/>
    </location>
</feature>
<dbReference type="GO" id="GO:0006508">
    <property type="term" value="P:proteolysis"/>
    <property type="evidence" value="ECO:0007669"/>
    <property type="project" value="InterPro"/>
</dbReference>
<dbReference type="PANTHER" id="PTHR42776:SF27">
    <property type="entry name" value="DIPEPTIDYL PEPTIDASE FAMILY MEMBER 6"/>
    <property type="match status" value="1"/>
</dbReference>
<dbReference type="STRING" id="587909.SAMN05421810_11286"/>
<dbReference type="Gene3D" id="2.120.10.30">
    <property type="entry name" value="TolB, C-terminal domain"/>
    <property type="match status" value="2"/>
</dbReference>
<dbReference type="GO" id="GO:0004252">
    <property type="term" value="F:serine-type endopeptidase activity"/>
    <property type="evidence" value="ECO:0007669"/>
    <property type="project" value="TreeGrafter"/>
</dbReference>
<evidence type="ECO:0000313" key="5">
    <source>
        <dbReference type="Proteomes" id="UP000198727"/>
    </source>
</evidence>
<sequence length="665" mass="71394">MRSSDLDLLATPGLPALRGDLLLVGVTRPDLATDTCRGGLHRVSPDGGTSHWTHGPRDSAPAISPDGRWVAFLRAGDGTGAEAKPQLHVMPAGGGEPVRLTALPLGVDAPVWAADSTRLAFTARVPEPGRYGTPLEDEDEALEPAAEAPRRITRLDYRVDDLGFRLDRPKRLFVLDVPAALRAAETGERTDPAPLTDDRTDVHDPAWTRDGRHVVVVAERDWGRVETLHSDLYAVPAEGGDPVLAVRTAGTAAMPAVDADGTVWFFGAEFPGVDMAGRNTSLWAAELRLDGAPAEPRRLTEVESVDCAPSAGPPARRGDEVLVVVRHRGAEELRAVPCTAREAALDTLPLLAGERGVVRGFAVDGAAVAAVVATADSTGDVVLLDGQTRTVPRVLTDFSAPLRSAGLRPLEELTTESADGYPVHGWVVVPEGEGPHPVVLAVHGGPFAHYTWAVFDEAQVYASAGYAVVLTNPRGSAGYGQEHGRSIVRRLGTVDAGDVLAMLDAALARPDLDPARVGVMGGSYGGFMTGWLAAHHGERFRAAWSERAVNAWDSFTGSSDIGWEFTDSYVGTDPEEQRRRSPLTYADRIGIPFAVVHSEQDWRCPLEQAQRMFVALRLRGAPAELLLFPGEGHELSRSGRPRHRRQRFDAVLEWWDRHLGGTSSA</sequence>
<keyword evidence="2" id="KW-0720">Serine protease</keyword>
<dbReference type="PANTHER" id="PTHR42776">
    <property type="entry name" value="SERINE PEPTIDASE S9 FAMILY MEMBER"/>
    <property type="match status" value="1"/>
</dbReference>
<dbReference type="InterPro" id="IPR029058">
    <property type="entry name" value="AB_hydrolase_fold"/>
</dbReference>
<keyword evidence="5" id="KW-1185">Reference proteome</keyword>
<dbReference type="InterPro" id="IPR001375">
    <property type="entry name" value="Peptidase_S9_cat"/>
</dbReference>
<keyword evidence="4" id="KW-0645">Protease</keyword>
<dbReference type="RefSeq" id="WP_092535924.1">
    <property type="nucleotide sequence ID" value="NZ_FOWW01000012.1"/>
</dbReference>
<dbReference type="EMBL" id="FOWW01000012">
    <property type="protein sequence ID" value="SFQ67584.1"/>
    <property type="molecule type" value="Genomic_DNA"/>
</dbReference>
<reference evidence="5" key="1">
    <citation type="submission" date="2016-10" db="EMBL/GenBank/DDBJ databases">
        <authorList>
            <person name="Varghese N."/>
            <person name="Submissions S."/>
        </authorList>
    </citation>
    <scope>NUCLEOTIDE SEQUENCE [LARGE SCALE GENOMIC DNA]</scope>
    <source>
        <strain evidence="5">CGMCC 4.5579</strain>
    </source>
</reference>
<dbReference type="Pfam" id="PF00326">
    <property type="entry name" value="Peptidase_S9"/>
    <property type="match status" value="1"/>
</dbReference>
<dbReference type="Gene3D" id="3.40.50.1820">
    <property type="entry name" value="alpha/beta hydrolase"/>
    <property type="match status" value="1"/>
</dbReference>
<name>A0A1I6AFT1_9PSEU</name>
<dbReference type="Proteomes" id="UP000198727">
    <property type="component" value="Unassembled WGS sequence"/>
</dbReference>
<dbReference type="GO" id="GO:0004177">
    <property type="term" value="F:aminopeptidase activity"/>
    <property type="evidence" value="ECO:0007669"/>
    <property type="project" value="UniProtKB-KW"/>
</dbReference>
<evidence type="ECO:0000256" key="2">
    <source>
        <dbReference type="ARBA" id="ARBA00022825"/>
    </source>
</evidence>
<gene>
    <name evidence="4" type="ORF">SAMN05421810_11286</name>
</gene>
<dbReference type="Pfam" id="PF07676">
    <property type="entry name" value="PD40"/>
    <property type="match status" value="1"/>
</dbReference>
<keyword evidence="1" id="KW-0378">Hydrolase</keyword>
<proteinExistence type="predicted"/>
<dbReference type="SUPFAM" id="SSF53474">
    <property type="entry name" value="alpha/beta-Hydrolases"/>
    <property type="match status" value="1"/>
</dbReference>